<gene>
    <name evidence="2" type="ORF">ACI43T_09035</name>
</gene>
<sequence length="594" mass="65984">MSHEQRVGQLYNDIDAQSRKNSEVAQIFNRYSGPEQLELKNQIAHAAASATRSPDPHITGMFVSNDNRHIAGWVNEHFMFKVPFPEHSRKEEQPQPIQQRVEEVVIDGQRYKMTIESAEAIDPPTGKTEGHPATPSGITQEKNLIGKSGDWLEENLTSPVRNGYEEYVKRPLADALKIEADDSEITRTFKQGATAVGGAALGVAESVGEGITGAGNLAKEGASLAYDKASLFAYEHLDIDIGTGSEDDARMAKERSDAQLETLSRVWEHTKDSAQEYINNPAKLKTDLSDGLDSMKAGAERWAEAVGNADLNRTVEESKPLTDAATLLVGGAGLVKGGMALRRKALHAAEETAARAKAEFYRENLQNIGDWGKDKNLSPDSFVYKNLAESLARENMSFEDFKALTRTHMDDMTQEQIGQMKRIRDDVPMIDDKTTVTKVMPYEYLEGFASGRNNQIGGFIARQSDTAHLSGHNLKQTIDNFALDYEGSRFTQALADGQDRYLIFEGRLTGTKNHIDIPRGERFGGQHTDNLPCTLNGFTACRSDEILPEYKIPYKQERYPEHGSTISVIENGIKREMLMFDSKEGKFVPFQSIK</sequence>
<proteinExistence type="predicted"/>
<dbReference type="EMBL" id="JBJGEB010000009">
    <property type="protein sequence ID" value="MFK7642633.1"/>
    <property type="molecule type" value="Genomic_DNA"/>
</dbReference>
<dbReference type="Proteomes" id="UP001621964">
    <property type="component" value="Unassembled WGS sequence"/>
</dbReference>
<keyword evidence="3" id="KW-1185">Reference proteome</keyword>
<accession>A0ABW8Q6S2</accession>
<evidence type="ECO:0000313" key="3">
    <source>
        <dbReference type="Proteomes" id="UP001621964"/>
    </source>
</evidence>
<organism evidence="2 3">
    <name type="scientific">Neisseria oralis</name>
    <dbReference type="NCBI Taxonomy" id="1107316"/>
    <lineage>
        <taxon>Bacteria</taxon>
        <taxon>Pseudomonadati</taxon>
        <taxon>Pseudomonadota</taxon>
        <taxon>Betaproteobacteria</taxon>
        <taxon>Neisseriales</taxon>
        <taxon>Neisseriaceae</taxon>
        <taxon>Neisseria</taxon>
    </lineage>
</organism>
<evidence type="ECO:0000256" key="1">
    <source>
        <dbReference type="SAM" id="MobiDB-lite"/>
    </source>
</evidence>
<reference evidence="2 3" key="1">
    <citation type="submission" date="2024-11" db="EMBL/GenBank/DDBJ databases">
        <authorList>
            <person name="Mikucki A.G."/>
            <person name="Kahler C.M."/>
        </authorList>
    </citation>
    <scope>NUCLEOTIDE SEQUENCE [LARGE SCALE GENOMIC DNA]</scope>
    <source>
        <strain evidence="2 3">EXNM717</strain>
    </source>
</reference>
<feature type="region of interest" description="Disordered" evidence="1">
    <location>
        <begin position="121"/>
        <end position="141"/>
    </location>
</feature>
<protein>
    <submittedName>
        <fullName evidence="2">Uncharacterized protein</fullName>
    </submittedName>
</protein>
<dbReference type="RefSeq" id="WP_405386608.1">
    <property type="nucleotide sequence ID" value="NZ_JBJGEB010000009.1"/>
</dbReference>
<comment type="caution">
    <text evidence="2">The sequence shown here is derived from an EMBL/GenBank/DDBJ whole genome shotgun (WGS) entry which is preliminary data.</text>
</comment>
<name>A0ABW8Q6S2_9NEIS</name>
<evidence type="ECO:0000313" key="2">
    <source>
        <dbReference type="EMBL" id="MFK7642633.1"/>
    </source>
</evidence>